<accession>A0A8J7SCV0</accession>
<reference evidence="12" key="1">
    <citation type="submission" date="2020-12" db="EMBL/GenBank/DDBJ databases">
        <title>Bacterial taxonomy.</title>
        <authorList>
            <person name="Pan X."/>
        </authorList>
    </citation>
    <scope>NUCLEOTIDE SEQUENCE</scope>
    <source>
        <strain evidence="12">M0105</strain>
    </source>
</reference>
<dbReference type="GO" id="GO:0006310">
    <property type="term" value="P:DNA recombination"/>
    <property type="evidence" value="ECO:0007669"/>
    <property type="project" value="InterPro"/>
</dbReference>
<name>A0A8J7SCV0_9RHOB</name>
<keyword evidence="10" id="KW-0175">Coiled coil</keyword>
<feature type="coiled-coil region" evidence="10">
    <location>
        <begin position="167"/>
        <end position="201"/>
    </location>
</feature>
<dbReference type="Proteomes" id="UP000655420">
    <property type="component" value="Unassembled WGS sequence"/>
</dbReference>
<evidence type="ECO:0000256" key="2">
    <source>
        <dbReference type="ARBA" id="ARBA00009441"/>
    </source>
</evidence>
<dbReference type="InterPro" id="IPR003395">
    <property type="entry name" value="RecF/RecN/SMC_N"/>
</dbReference>
<organism evidence="12 13">
    <name type="scientific">Thermohalobaculum xanthum</name>
    <dbReference type="NCBI Taxonomy" id="2753746"/>
    <lineage>
        <taxon>Bacteria</taxon>
        <taxon>Pseudomonadati</taxon>
        <taxon>Pseudomonadota</taxon>
        <taxon>Alphaproteobacteria</taxon>
        <taxon>Rhodobacterales</taxon>
        <taxon>Paracoccaceae</taxon>
        <taxon>Thermohalobaculum</taxon>
    </lineage>
</organism>
<dbReference type="FunFam" id="3.40.50.300:FF:000356">
    <property type="entry name" value="DNA repair protein RecN"/>
    <property type="match status" value="1"/>
</dbReference>
<evidence type="ECO:0000256" key="5">
    <source>
        <dbReference type="ARBA" id="ARBA00022763"/>
    </source>
</evidence>
<evidence type="ECO:0000256" key="4">
    <source>
        <dbReference type="ARBA" id="ARBA00022741"/>
    </source>
</evidence>
<evidence type="ECO:0000256" key="1">
    <source>
        <dbReference type="ARBA" id="ARBA00003618"/>
    </source>
</evidence>
<dbReference type="Pfam" id="PF02463">
    <property type="entry name" value="SMC_N"/>
    <property type="match status" value="1"/>
</dbReference>
<dbReference type="InterPro" id="IPR004604">
    <property type="entry name" value="DNA_recomb/repair_RecN"/>
</dbReference>
<evidence type="ECO:0000256" key="10">
    <source>
        <dbReference type="SAM" id="Coils"/>
    </source>
</evidence>
<dbReference type="NCBIfam" id="TIGR00634">
    <property type="entry name" value="recN"/>
    <property type="match status" value="1"/>
</dbReference>
<protein>
    <recommendedName>
        <fullName evidence="3 9">DNA repair protein RecN</fullName>
    </recommendedName>
    <alternativeName>
        <fullName evidence="8 9">Recombination protein N</fullName>
    </alternativeName>
</protein>
<comment type="caution">
    <text evidence="12">The sequence shown here is derived from an EMBL/GenBank/DDBJ whole genome shotgun (WGS) entry which is preliminary data.</text>
</comment>
<feature type="coiled-coil region" evidence="10">
    <location>
        <begin position="255"/>
        <end position="289"/>
    </location>
</feature>
<dbReference type="Gene3D" id="3.40.50.300">
    <property type="entry name" value="P-loop containing nucleotide triphosphate hydrolases"/>
    <property type="match status" value="2"/>
</dbReference>
<keyword evidence="6" id="KW-0067">ATP-binding</keyword>
<dbReference type="SUPFAM" id="SSF52540">
    <property type="entry name" value="P-loop containing nucleoside triphosphate hydrolases"/>
    <property type="match status" value="2"/>
</dbReference>
<dbReference type="EMBL" id="JAEHHL010000006">
    <property type="protein sequence ID" value="MBK0399677.1"/>
    <property type="molecule type" value="Genomic_DNA"/>
</dbReference>
<evidence type="ECO:0000313" key="13">
    <source>
        <dbReference type="Proteomes" id="UP000655420"/>
    </source>
</evidence>
<dbReference type="InterPro" id="IPR027417">
    <property type="entry name" value="P-loop_NTPase"/>
</dbReference>
<dbReference type="PANTHER" id="PTHR11059">
    <property type="entry name" value="DNA REPAIR PROTEIN RECN"/>
    <property type="match status" value="1"/>
</dbReference>
<comment type="function">
    <text evidence="1 9">May be involved in recombinational repair of damaged DNA.</text>
</comment>
<dbReference type="RefSeq" id="WP_200609874.1">
    <property type="nucleotide sequence ID" value="NZ_JAEHHL010000006.1"/>
</dbReference>
<evidence type="ECO:0000259" key="11">
    <source>
        <dbReference type="Pfam" id="PF02463"/>
    </source>
</evidence>
<sequence length="552" mass="58539">MLKALSIRNIVLIEALDLDFGTGLNVLTGETGAGKSILLDALGFALGRKVRRDLLMAGASDGGVTAEFAVAPDHAVHAMLDELGLAAEEGDIVIRRLASANGPARAFLNDQRVSAEALRRVGELLVEVHGQHDDRGLLDPRAHRGLLDAFAGIEAELAETRERWRAAEAARRALDAARDRLARAASDADFLRHAVAELEKLAPQPGEEEALDAERRLMQVAVRIGEEVAKAAQALSTEGAEGLMAGALSHLTHAAARAEGRLEAAIETLDRAMVELGEAQRSVDDALEALAFDPQRLEVVEERLFAIRGLARKHNVLPSELPDLALDLARRLDEIDAGEERISALEAEAGTAARAYDDAAAALSAARHAAAARLDARVTEELAPLRMEAARFRTVLTPGRRGPEGSDEVSFTAAINPGAPEGAIDRIASGGELSRFLLALKVCLAARTSGLSLVFDEIDRGVGGATADAVGRRLARLSEGAQVLVVTHSPQVAAQGRHHYRISKSTDGHVTRTDVIPVAAAARIDEIARMLAGDVITPEARDAARVLMEKAG</sequence>
<dbReference type="AlphaFoldDB" id="A0A8J7SCV0"/>
<evidence type="ECO:0000256" key="6">
    <source>
        <dbReference type="ARBA" id="ARBA00022840"/>
    </source>
</evidence>
<comment type="similarity">
    <text evidence="2 9">Belongs to the RecN family.</text>
</comment>
<dbReference type="CDD" id="cd03241">
    <property type="entry name" value="ABC_RecN"/>
    <property type="match status" value="2"/>
</dbReference>
<feature type="domain" description="RecF/RecN/SMC N-terminal" evidence="11">
    <location>
        <begin position="2"/>
        <end position="509"/>
    </location>
</feature>
<dbReference type="GO" id="GO:0006281">
    <property type="term" value="P:DNA repair"/>
    <property type="evidence" value="ECO:0007669"/>
    <property type="project" value="UniProtKB-KW"/>
</dbReference>
<proteinExistence type="inferred from homology"/>
<evidence type="ECO:0000256" key="3">
    <source>
        <dbReference type="ARBA" id="ARBA00021315"/>
    </source>
</evidence>
<keyword evidence="13" id="KW-1185">Reference proteome</keyword>
<keyword evidence="4" id="KW-0547">Nucleotide-binding</keyword>
<dbReference type="PIRSF" id="PIRSF003128">
    <property type="entry name" value="RecN"/>
    <property type="match status" value="1"/>
</dbReference>
<dbReference type="GO" id="GO:0043590">
    <property type="term" value="C:bacterial nucleoid"/>
    <property type="evidence" value="ECO:0007669"/>
    <property type="project" value="TreeGrafter"/>
</dbReference>
<evidence type="ECO:0000256" key="7">
    <source>
        <dbReference type="ARBA" id="ARBA00023204"/>
    </source>
</evidence>
<evidence type="ECO:0000256" key="9">
    <source>
        <dbReference type="PIRNR" id="PIRNR003128"/>
    </source>
</evidence>
<gene>
    <name evidence="12" type="primary">recN</name>
    <name evidence="12" type="ORF">H0I76_10775</name>
</gene>
<keyword evidence="5 9" id="KW-0227">DNA damage</keyword>
<dbReference type="PANTHER" id="PTHR11059:SF0">
    <property type="entry name" value="DNA REPAIR PROTEIN RECN"/>
    <property type="match status" value="1"/>
</dbReference>
<dbReference type="GO" id="GO:0005524">
    <property type="term" value="F:ATP binding"/>
    <property type="evidence" value="ECO:0007669"/>
    <property type="project" value="UniProtKB-KW"/>
</dbReference>
<evidence type="ECO:0000256" key="8">
    <source>
        <dbReference type="ARBA" id="ARBA00033408"/>
    </source>
</evidence>
<dbReference type="GO" id="GO:0009432">
    <property type="term" value="P:SOS response"/>
    <property type="evidence" value="ECO:0007669"/>
    <property type="project" value="TreeGrafter"/>
</dbReference>
<keyword evidence="7 9" id="KW-0234">DNA repair</keyword>
<evidence type="ECO:0000313" key="12">
    <source>
        <dbReference type="EMBL" id="MBK0399677.1"/>
    </source>
</evidence>